<evidence type="ECO:0000256" key="8">
    <source>
        <dbReference type="ARBA" id="ARBA00023015"/>
    </source>
</evidence>
<comment type="subcellular location">
    <subcellularLocation>
        <location evidence="1">Nucleus</location>
    </subcellularLocation>
</comment>
<dbReference type="GO" id="GO:0000978">
    <property type="term" value="F:RNA polymerase II cis-regulatory region sequence-specific DNA binding"/>
    <property type="evidence" value="ECO:0007669"/>
    <property type="project" value="TreeGrafter"/>
</dbReference>
<organism evidence="15 16">
    <name type="scientific">Mizuhopecten yessoensis</name>
    <name type="common">Japanese scallop</name>
    <name type="synonym">Patinopecten yessoensis</name>
    <dbReference type="NCBI Taxonomy" id="6573"/>
    <lineage>
        <taxon>Eukaryota</taxon>
        <taxon>Metazoa</taxon>
        <taxon>Spiralia</taxon>
        <taxon>Lophotrochozoa</taxon>
        <taxon>Mollusca</taxon>
        <taxon>Bivalvia</taxon>
        <taxon>Autobranchia</taxon>
        <taxon>Pteriomorphia</taxon>
        <taxon>Pectinida</taxon>
        <taxon>Pectinoidea</taxon>
        <taxon>Pectinidae</taxon>
        <taxon>Mizuhopecten</taxon>
    </lineage>
</organism>
<keyword evidence="3" id="KW-0678">Repressor</keyword>
<dbReference type="Proteomes" id="UP000242188">
    <property type="component" value="Unassembled WGS sequence"/>
</dbReference>
<sequence length="915" mass="101260">MDDRPSTSVVKMNGLNSSCSQNGGTMKGSGNSIPALRIQPDTPVPPSCGTTPIPPLGQDKTNIQLPALSTTRSVVNQGKPSQNGTTPRGMGHHQANSFFQTRHIKSDMNGMMGPMCMGINPRNRSMGHQVQQPSNQTIQQQNLHIPNRLETSTPTPSEVSSIRSTPRPSAQTPTMQDRVTTPSFNGNDKHVFLEPFPVTKSEWNPYKPLPQVHHGSNGTSVTTASEMDRQSNCSNGMIPSATCSLSPYQHMETSPSGSNFTSSPRNSAHVRMHGTKRALSISPIGSDGVDLYSLIRTSPTSLVAYINGSRSSSTSVSPQPGVQPGHFGHLIAHRSNRGGSTGSPYSGSGLSRPRTHYTPHSGFKREPEFGINENLSDIFPDIVSNQVVVQQSDVPSFEQRAMEDMRYSQMNNFGHQHNHQHNSASSGTNISSNLAVVGRPPPPYEQAVVQNPAGPTPTSQQQQMPHMPTTQHHHHIHTSAPQQQQHVTQPLQQHNFQHNNMAPQVAPALQPLSQLSNNSNNLVNTNNIINENNYMNGDMCDDGELDENGEKQNMCRWIDCNLMFKEQDELVRHIEKAHIDQRKGEDFTCFWSGCQRRYKPFNARYKLLIHMRVHSGEKPNKCTFEGCNKAFSRLENLKIHLRSHTGERPYVCTHIGCTKAFSNSSDRAKHQRTHLDTKPYACQVAGCNKRYTDPSSLRKHVKNHNQKDPQIKKKMKKEGDSLAGHGMLSNCLTVQQLHVDNTQTETQETRIGVTGPTTDLYTIGLSDHSPGPVAMGSPMPNSNLSVVEEEQGFGTYSPAPPPTQFMSKRPFPSIRPPGLPASMRQNMAQPYHDPMQQQYLDHMSNIYDNNNGNLNTFPNGGMDMQRANSGYMDFPEDYIAMPCAAEDAQAKQYLQHRAIDRCNSRLSAIYADGTN</sequence>
<dbReference type="EMBL" id="NEDP02000216">
    <property type="protein sequence ID" value="OWF56312.1"/>
    <property type="molecule type" value="Genomic_DNA"/>
</dbReference>
<dbReference type="Pfam" id="PF23561">
    <property type="entry name" value="zf-C2H2_15"/>
    <property type="match status" value="1"/>
</dbReference>
<feature type="region of interest" description="Disordered" evidence="13">
    <location>
        <begin position="333"/>
        <end position="365"/>
    </location>
</feature>
<evidence type="ECO:0000256" key="5">
    <source>
        <dbReference type="ARBA" id="ARBA00022737"/>
    </source>
</evidence>
<dbReference type="FunFam" id="3.30.160.60:FF:000453">
    <property type="entry name" value="GLIS family zinc finger 3"/>
    <property type="match status" value="1"/>
</dbReference>
<keyword evidence="5" id="KW-0677">Repeat</keyword>
<keyword evidence="16" id="KW-1185">Reference proteome</keyword>
<evidence type="ECO:0000256" key="3">
    <source>
        <dbReference type="ARBA" id="ARBA00022491"/>
    </source>
</evidence>
<keyword evidence="9" id="KW-0238">DNA-binding</keyword>
<reference evidence="15 16" key="1">
    <citation type="journal article" date="2017" name="Nat. Ecol. Evol.">
        <title>Scallop genome provides insights into evolution of bilaterian karyotype and development.</title>
        <authorList>
            <person name="Wang S."/>
            <person name="Zhang J."/>
            <person name="Jiao W."/>
            <person name="Li J."/>
            <person name="Xun X."/>
            <person name="Sun Y."/>
            <person name="Guo X."/>
            <person name="Huan P."/>
            <person name="Dong B."/>
            <person name="Zhang L."/>
            <person name="Hu X."/>
            <person name="Sun X."/>
            <person name="Wang J."/>
            <person name="Zhao C."/>
            <person name="Wang Y."/>
            <person name="Wang D."/>
            <person name="Huang X."/>
            <person name="Wang R."/>
            <person name="Lv J."/>
            <person name="Li Y."/>
            <person name="Zhang Z."/>
            <person name="Liu B."/>
            <person name="Lu W."/>
            <person name="Hui Y."/>
            <person name="Liang J."/>
            <person name="Zhou Z."/>
            <person name="Hou R."/>
            <person name="Li X."/>
            <person name="Liu Y."/>
            <person name="Li H."/>
            <person name="Ning X."/>
            <person name="Lin Y."/>
            <person name="Zhao L."/>
            <person name="Xing Q."/>
            <person name="Dou J."/>
            <person name="Li Y."/>
            <person name="Mao J."/>
            <person name="Guo H."/>
            <person name="Dou H."/>
            <person name="Li T."/>
            <person name="Mu C."/>
            <person name="Jiang W."/>
            <person name="Fu Q."/>
            <person name="Fu X."/>
            <person name="Miao Y."/>
            <person name="Liu J."/>
            <person name="Yu Q."/>
            <person name="Li R."/>
            <person name="Liao H."/>
            <person name="Li X."/>
            <person name="Kong Y."/>
            <person name="Jiang Z."/>
            <person name="Chourrout D."/>
            <person name="Li R."/>
            <person name="Bao Z."/>
        </authorList>
    </citation>
    <scope>NUCLEOTIDE SEQUENCE [LARGE SCALE GENOMIC DNA]</scope>
    <source>
        <strain evidence="15 16">PY_sf001</strain>
    </source>
</reference>
<feature type="region of interest" description="Disordered" evidence="13">
    <location>
        <begin position="693"/>
        <end position="713"/>
    </location>
</feature>
<dbReference type="InterPro" id="IPR013087">
    <property type="entry name" value="Znf_C2H2_type"/>
</dbReference>
<protein>
    <submittedName>
        <fullName evidence="15">Zinc finger protein GLIS3</fullName>
    </submittedName>
</protein>
<keyword evidence="6 12" id="KW-0863">Zinc-finger</keyword>
<comment type="similarity">
    <text evidence="2">Belongs to the GLI C2H2-type zinc-finger protein family.</text>
</comment>
<feature type="region of interest" description="Disordered" evidence="13">
    <location>
        <begin position="440"/>
        <end position="487"/>
    </location>
</feature>
<evidence type="ECO:0000256" key="10">
    <source>
        <dbReference type="ARBA" id="ARBA00023163"/>
    </source>
</evidence>
<dbReference type="SUPFAM" id="SSF57667">
    <property type="entry name" value="beta-beta-alpha zinc fingers"/>
    <property type="match status" value="3"/>
</dbReference>
<dbReference type="PROSITE" id="PS00028">
    <property type="entry name" value="ZINC_FINGER_C2H2_1"/>
    <property type="match status" value="4"/>
</dbReference>
<dbReference type="GO" id="GO:0008270">
    <property type="term" value="F:zinc ion binding"/>
    <property type="evidence" value="ECO:0007669"/>
    <property type="project" value="UniProtKB-KW"/>
</dbReference>
<gene>
    <name evidence="15" type="ORF">KP79_PYT08268</name>
</gene>
<keyword evidence="10" id="KW-0804">Transcription</keyword>
<feature type="domain" description="C2H2-type" evidence="14">
    <location>
        <begin position="592"/>
        <end position="619"/>
    </location>
</feature>
<feature type="compositionally biased region" description="Polar residues" evidence="13">
    <location>
        <begin position="69"/>
        <end position="86"/>
    </location>
</feature>
<keyword evidence="11" id="KW-0539">Nucleus</keyword>
<dbReference type="InterPro" id="IPR043359">
    <property type="entry name" value="GLI-like"/>
</dbReference>
<comment type="caution">
    <text evidence="15">The sequence shown here is derived from an EMBL/GenBank/DDBJ whole genome shotgun (WGS) entry which is preliminary data.</text>
</comment>
<dbReference type="SMART" id="SM00355">
    <property type="entry name" value="ZnF_C2H2"/>
    <property type="match status" value="5"/>
</dbReference>
<proteinExistence type="inferred from homology"/>
<dbReference type="Pfam" id="PF00096">
    <property type="entry name" value="zf-C2H2"/>
    <property type="match status" value="3"/>
</dbReference>
<accession>A0A210R5M1</accession>
<evidence type="ECO:0000259" key="14">
    <source>
        <dbReference type="PROSITE" id="PS50157"/>
    </source>
</evidence>
<keyword evidence="7" id="KW-0862">Zinc</keyword>
<feature type="domain" description="C2H2-type" evidence="14">
    <location>
        <begin position="650"/>
        <end position="679"/>
    </location>
</feature>
<dbReference type="FunFam" id="3.30.160.60:FF:000036">
    <property type="entry name" value="GLI family zinc finger 3"/>
    <property type="match status" value="1"/>
</dbReference>
<dbReference type="STRING" id="6573.A0A210R5M1"/>
<dbReference type="FunFam" id="3.30.160.60:FF:000019">
    <property type="entry name" value="GLI family zinc finger 3"/>
    <property type="match status" value="1"/>
</dbReference>
<evidence type="ECO:0000256" key="1">
    <source>
        <dbReference type="ARBA" id="ARBA00004123"/>
    </source>
</evidence>
<dbReference type="InterPro" id="IPR036236">
    <property type="entry name" value="Znf_C2H2_sf"/>
</dbReference>
<feature type="region of interest" description="Disordered" evidence="13">
    <location>
        <begin position="1"/>
        <end position="41"/>
    </location>
</feature>
<dbReference type="GO" id="GO:0005634">
    <property type="term" value="C:nucleus"/>
    <property type="evidence" value="ECO:0007669"/>
    <property type="project" value="UniProtKB-SubCell"/>
</dbReference>
<feature type="compositionally biased region" description="Polar residues" evidence="13">
    <location>
        <begin position="1"/>
        <end position="32"/>
    </location>
</feature>
<evidence type="ECO:0000256" key="9">
    <source>
        <dbReference type="ARBA" id="ARBA00023125"/>
    </source>
</evidence>
<evidence type="ECO:0000256" key="12">
    <source>
        <dbReference type="PROSITE-ProRule" id="PRU00042"/>
    </source>
</evidence>
<dbReference type="GO" id="GO:0000981">
    <property type="term" value="F:DNA-binding transcription factor activity, RNA polymerase II-specific"/>
    <property type="evidence" value="ECO:0007669"/>
    <property type="project" value="TreeGrafter"/>
</dbReference>
<dbReference type="AlphaFoldDB" id="A0A210R5M1"/>
<keyword evidence="4" id="KW-0479">Metal-binding</keyword>
<dbReference type="PANTHER" id="PTHR45718">
    <property type="entry name" value="TRANSCRIPTIONAL ACTIVATOR CUBITUS INTERRUPTUS"/>
    <property type="match status" value="1"/>
</dbReference>
<feature type="domain" description="C2H2-type" evidence="14">
    <location>
        <begin position="680"/>
        <end position="709"/>
    </location>
</feature>
<feature type="domain" description="C2H2-type" evidence="14">
    <location>
        <begin position="553"/>
        <end position="583"/>
    </location>
</feature>
<name>A0A210R5M1_MIZYE</name>
<evidence type="ECO:0000256" key="11">
    <source>
        <dbReference type="ARBA" id="ARBA00023242"/>
    </source>
</evidence>
<evidence type="ECO:0000313" key="15">
    <source>
        <dbReference type="EMBL" id="OWF56312.1"/>
    </source>
</evidence>
<feature type="region of interest" description="Disordered" evidence="13">
    <location>
        <begin position="144"/>
        <end position="188"/>
    </location>
</feature>
<dbReference type="OrthoDB" id="3214149at2759"/>
<dbReference type="PROSITE" id="PS50157">
    <property type="entry name" value="ZINC_FINGER_C2H2_2"/>
    <property type="match status" value="5"/>
</dbReference>
<evidence type="ECO:0000256" key="13">
    <source>
        <dbReference type="SAM" id="MobiDB-lite"/>
    </source>
</evidence>
<feature type="compositionally biased region" description="Polar residues" evidence="13">
    <location>
        <begin position="162"/>
        <end position="186"/>
    </location>
</feature>
<feature type="compositionally biased region" description="Low complexity" evidence="13">
    <location>
        <begin position="342"/>
        <end position="351"/>
    </location>
</feature>
<evidence type="ECO:0000256" key="4">
    <source>
        <dbReference type="ARBA" id="ARBA00022723"/>
    </source>
</evidence>
<evidence type="ECO:0000256" key="6">
    <source>
        <dbReference type="ARBA" id="ARBA00022771"/>
    </source>
</evidence>
<dbReference type="Gene3D" id="3.30.160.60">
    <property type="entry name" value="Classic Zinc Finger"/>
    <property type="match status" value="5"/>
</dbReference>
<evidence type="ECO:0000256" key="2">
    <source>
        <dbReference type="ARBA" id="ARBA00010831"/>
    </source>
</evidence>
<keyword evidence="8" id="KW-0805">Transcription regulation</keyword>
<dbReference type="FunFam" id="3.30.160.60:FF:000031">
    <property type="entry name" value="GLI family zinc finger 3"/>
    <property type="match status" value="1"/>
</dbReference>
<evidence type="ECO:0000256" key="7">
    <source>
        <dbReference type="ARBA" id="ARBA00022833"/>
    </source>
</evidence>
<dbReference type="PANTHER" id="PTHR45718:SF7">
    <property type="entry name" value="C2H2-TYPE DOMAIN-CONTAINING PROTEIN"/>
    <property type="match status" value="1"/>
</dbReference>
<dbReference type="InterPro" id="IPR056436">
    <property type="entry name" value="Znf-C2H2_ZIC1-5/GLI1-3-like"/>
</dbReference>
<feature type="region of interest" description="Disordered" evidence="13">
    <location>
        <begin position="69"/>
        <end position="93"/>
    </location>
</feature>
<feature type="compositionally biased region" description="Low complexity" evidence="13">
    <location>
        <begin position="456"/>
        <end position="470"/>
    </location>
</feature>
<feature type="domain" description="C2H2-type" evidence="14">
    <location>
        <begin position="620"/>
        <end position="649"/>
    </location>
</feature>
<feature type="compositionally biased region" description="Low complexity" evidence="13">
    <location>
        <begin position="150"/>
        <end position="161"/>
    </location>
</feature>
<evidence type="ECO:0000313" key="16">
    <source>
        <dbReference type="Proteomes" id="UP000242188"/>
    </source>
</evidence>
<dbReference type="FunFam" id="3.30.160.60:FF:000048">
    <property type="entry name" value="GLI family zinc finger 3"/>
    <property type="match status" value="1"/>
</dbReference>
<feature type="compositionally biased region" description="Low complexity" evidence="13">
    <location>
        <begin position="478"/>
        <end position="487"/>
    </location>
</feature>